<gene>
    <name evidence="3" type="ORF">LTR36_005719</name>
</gene>
<evidence type="ECO:0000313" key="3">
    <source>
        <dbReference type="EMBL" id="KAK4543170.1"/>
    </source>
</evidence>
<feature type="compositionally biased region" description="Basic and acidic residues" evidence="1">
    <location>
        <begin position="358"/>
        <end position="367"/>
    </location>
</feature>
<feature type="region of interest" description="Disordered" evidence="1">
    <location>
        <begin position="135"/>
        <end position="162"/>
    </location>
</feature>
<evidence type="ECO:0000313" key="4">
    <source>
        <dbReference type="Proteomes" id="UP001324427"/>
    </source>
</evidence>
<evidence type="ECO:0000259" key="2">
    <source>
        <dbReference type="Pfam" id="PF09816"/>
    </source>
</evidence>
<protein>
    <recommendedName>
        <fullName evidence="2">Transcription elongation factor Eaf N-terminal domain-containing protein</fullName>
    </recommendedName>
</protein>
<keyword evidence="4" id="KW-1185">Reference proteome</keyword>
<reference evidence="3 4" key="1">
    <citation type="submission" date="2021-11" db="EMBL/GenBank/DDBJ databases">
        <title>Black yeast isolated from Biological Soil Crust.</title>
        <authorList>
            <person name="Kurbessoian T."/>
        </authorList>
    </citation>
    <scope>NUCLEOTIDE SEQUENCE [LARGE SCALE GENOMIC DNA]</scope>
    <source>
        <strain evidence="3 4">CCFEE 5522</strain>
    </source>
</reference>
<feature type="compositionally biased region" description="Acidic residues" evidence="1">
    <location>
        <begin position="368"/>
        <end position="389"/>
    </location>
</feature>
<feature type="compositionally biased region" description="Polar residues" evidence="1">
    <location>
        <begin position="320"/>
        <end position="330"/>
    </location>
</feature>
<name>A0AAV9JDC7_9PEZI</name>
<dbReference type="AlphaFoldDB" id="A0AAV9JDC7"/>
<dbReference type="Proteomes" id="UP001324427">
    <property type="component" value="Unassembled WGS sequence"/>
</dbReference>
<dbReference type="Pfam" id="PF09816">
    <property type="entry name" value="EAF"/>
    <property type="match status" value="1"/>
</dbReference>
<organism evidence="3 4">
    <name type="scientific">Oleoguttula mirabilis</name>
    <dbReference type="NCBI Taxonomy" id="1507867"/>
    <lineage>
        <taxon>Eukaryota</taxon>
        <taxon>Fungi</taxon>
        <taxon>Dikarya</taxon>
        <taxon>Ascomycota</taxon>
        <taxon>Pezizomycotina</taxon>
        <taxon>Dothideomycetes</taxon>
        <taxon>Dothideomycetidae</taxon>
        <taxon>Mycosphaerellales</taxon>
        <taxon>Teratosphaeriaceae</taxon>
        <taxon>Oleoguttula</taxon>
    </lineage>
</organism>
<dbReference type="InterPro" id="IPR019194">
    <property type="entry name" value="Tscrpt_elong_fac_Eaf_N"/>
</dbReference>
<feature type="domain" description="Transcription elongation factor Eaf N-terminal" evidence="2">
    <location>
        <begin position="19"/>
        <end position="120"/>
    </location>
</feature>
<feature type="compositionally biased region" description="Polar residues" evidence="1">
    <location>
        <begin position="185"/>
        <end position="202"/>
    </location>
</feature>
<comment type="caution">
    <text evidence="3">The sequence shown here is derived from an EMBL/GenBank/DDBJ whole genome shotgun (WGS) entry which is preliminary data.</text>
</comment>
<proteinExistence type="predicted"/>
<feature type="region of interest" description="Disordered" evidence="1">
    <location>
        <begin position="175"/>
        <end position="297"/>
    </location>
</feature>
<dbReference type="EMBL" id="JAVFHQ010000034">
    <property type="protein sequence ID" value="KAK4543170.1"/>
    <property type="molecule type" value="Genomic_DNA"/>
</dbReference>
<sequence>MAAAVSAAQAIDLATTASYPIRLGASITKPADSRRQYTSIRYNHKPQLRGSQEVKATISARTNNETKLRVRQGGAQYGYDGERVSASDSYVLVLKGVGKEQEAVLEKVGTSHVYNLVSAPEAGHQQLAERYPHTSLDEDEDDSAAGDEDAEEGPADPSNPYDYRHFLKAAVAERARRPNLEAPRSTANTPLVQPRAATTTPISRPAKRDGGSVLVQPKKRKPPAAAAERPNVKRAKASQEAPPPTPADTSRPRAKTEAPLPKIRVDRKASLRRPSYDDSGELILENETPVSDKKLASRQNAMSLALSGQLGHQGPISLRTAANSPASQIASPMPLRPEGPESDAEFEFGGSESPPDDGYDRPGRYAADDDDGDADEEDEDEDADVEDLELPSPAAEHKPSVSAATVTAAGDEDDLDAQLAAAMAEEEDGPVDEEEESEEE</sequence>
<evidence type="ECO:0000256" key="1">
    <source>
        <dbReference type="SAM" id="MobiDB-lite"/>
    </source>
</evidence>
<feature type="region of interest" description="Disordered" evidence="1">
    <location>
        <begin position="314"/>
        <end position="440"/>
    </location>
</feature>
<accession>A0AAV9JDC7</accession>
<feature type="compositionally biased region" description="Acidic residues" evidence="1">
    <location>
        <begin position="424"/>
        <end position="440"/>
    </location>
</feature>
<feature type="compositionally biased region" description="Acidic residues" evidence="1">
    <location>
        <begin position="137"/>
        <end position="154"/>
    </location>
</feature>